<reference evidence="2 3" key="1">
    <citation type="submission" date="2024-01" db="EMBL/GenBank/DDBJ databases">
        <authorList>
            <person name="Alioto T."/>
            <person name="Alioto T."/>
            <person name="Gomez Garrido J."/>
        </authorList>
    </citation>
    <scope>NUCLEOTIDE SEQUENCE [LARGE SCALE GENOMIC DNA]</scope>
</reference>
<comment type="caution">
    <text evidence="2">The sequence shown here is derived from an EMBL/GenBank/DDBJ whole genome shotgun (WGS) entry which is preliminary data.</text>
</comment>
<proteinExistence type="predicted"/>
<accession>A0AAV1NN47</accession>
<feature type="non-terminal residue" evidence="2">
    <location>
        <position position="57"/>
    </location>
</feature>
<evidence type="ECO:0000313" key="2">
    <source>
        <dbReference type="EMBL" id="CAK6961044.1"/>
    </source>
</evidence>
<dbReference type="EMBL" id="CAWUFR010000048">
    <property type="protein sequence ID" value="CAK6961044.1"/>
    <property type="molecule type" value="Genomic_DNA"/>
</dbReference>
<organism evidence="2 3">
    <name type="scientific">Scomber scombrus</name>
    <name type="common">Atlantic mackerel</name>
    <name type="synonym">Scomber vernalis</name>
    <dbReference type="NCBI Taxonomy" id="13677"/>
    <lineage>
        <taxon>Eukaryota</taxon>
        <taxon>Metazoa</taxon>
        <taxon>Chordata</taxon>
        <taxon>Craniata</taxon>
        <taxon>Vertebrata</taxon>
        <taxon>Euteleostomi</taxon>
        <taxon>Actinopterygii</taxon>
        <taxon>Neopterygii</taxon>
        <taxon>Teleostei</taxon>
        <taxon>Neoteleostei</taxon>
        <taxon>Acanthomorphata</taxon>
        <taxon>Pelagiaria</taxon>
        <taxon>Scombriformes</taxon>
        <taxon>Scombridae</taxon>
        <taxon>Scomber</taxon>
    </lineage>
</organism>
<feature type="region of interest" description="Disordered" evidence="1">
    <location>
        <begin position="1"/>
        <end position="57"/>
    </location>
</feature>
<name>A0AAV1NN47_SCOSC</name>
<gene>
    <name evidence="2" type="ORF">FSCOSCO3_A003461</name>
</gene>
<protein>
    <submittedName>
        <fullName evidence="2">Uncharacterized protein</fullName>
    </submittedName>
</protein>
<dbReference type="AlphaFoldDB" id="A0AAV1NN47"/>
<sequence>CRGQEKDHSSSINKLPGPPASLPTNKKPSHFTVHYLELPRREAGPASEAREGRTALR</sequence>
<dbReference type="Proteomes" id="UP001314229">
    <property type="component" value="Unassembled WGS sequence"/>
</dbReference>
<evidence type="ECO:0000256" key="1">
    <source>
        <dbReference type="SAM" id="MobiDB-lite"/>
    </source>
</evidence>
<feature type="non-terminal residue" evidence="2">
    <location>
        <position position="1"/>
    </location>
</feature>
<keyword evidence="3" id="KW-1185">Reference proteome</keyword>
<feature type="compositionally biased region" description="Basic and acidic residues" evidence="1">
    <location>
        <begin position="37"/>
        <end position="57"/>
    </location>
</feature>
<evidence type="ECO:0000313" key="3">
    <source>
        <dbReference type="Proteomes" id="UP001314229"/>
    </source>
</evidence>